<keyword evidence="4 6" id="KW-1133">Transmembrane helix</keyword>
<evidence type="ECO:0000259" key="7">
    <source>
        <dbReference type="Pfam" id="PF00892"/>
    </source>
</evidence>
<evidence type="ECO:0000256" key="6">
    <source>
        <dbReference type="SAM" id="Phobius"/>
    </source>
</evidence>
<name>A0A1W2EFS7_9BACT</name>
<evidence type="ECO:0000256" key="1">
    <source>
        <dbReference type="ARBA" id="ARBA00004651"/>
    </source>
</evidence>
<keyword evidence="9" id="KW-1185">Reference proteome</keyword>
<dbReference type="PANTHER" id="PTHR32322">
    <property type="entry name" value="INNER MEMBRANE TRANSPORTER"/>
    <property type="match status" value="1"/>
</dbReference>
<accession>A0A1W2EFS7</accession>
<evidence type="ECO:0000313" key="9">
    <source>
        <dbReference type="Proteomes" id="UP000192418"/>
    </source>
</evidence>
<feature type="transmembrane region" description="Helical" evidence="6">
    <location>
        <begin position="132"/>
        <end position="150"/>
    </location>
</feature>
<dbReference type="SUPFAM" id="SSF103481">
    <property type="entry name" value="Multidrug resistance efflux transporter EmrE"/>
    <property type="match status" value="2"/>
</dbReference>
<keyword evidence="2" id="KW-1003">Cell membrane</keyword>
<feature type="domain" description="EamA" evidence="7">
    <location>
        <begin position="18"/>
        <end position="148"/>
    </location>
</feature>
<dbReference type="PANTHER" id="PTHR32322:SF18">
    <property type="entry name" value="S-ADENOSYLMETHIONINE_S-ADENOSYLHOMOCYSTEINE TRANSPORTER"/>
    <property type="match status" value="1"/>
</dbReference>
<gene>
    <name evidence="8" type="ORF">SAMN02746065_13024</name>
</gene>
<sequence length="316" mass="34631">MTRVSHFIPAPLKKNLPVAALIAAVLLWGTSFSTMRTALMVLDTWSLIWLRMVIGLICILPLLPKISTRAYQRGDWKILVPTVMLQPCLYFFLESRALMLTTSSQVGIISSFNPLMVTFGAWLFLSERITWQNWAGLFLSMSGVVVLTLFEGSQNNAVNPVLGNFLELCAMTAAAANMILIKQLSSRYNPWTLTAMQLMAGTLFFLPGIKFIVQAPGDIWTFKLIMTLLFLGSCVSLAAFGFYNWGMSKVNASRAASFINLIPVTAIIMGWLLLGESLNPIQCAAVVVVIAGVILGQNKAKKHGHTGKMAVGPRAL</sequence>
<dbReference type="InterPro" id="IPR037185">
    <property type="entry name" value="EmrE-like"/>
</dbReference>
<evidence type="ECO:0000256" key="5">
    <source>
        <dbReference type="ARBA" id="ARBA00023136"/>
    </source>
</evidence>
<evidence type="ECO:0000256" key="2">
    <source>
        <dbReference type="ARBA" id="ARBA00022475"/>
    </source>
</evidence>
<organism evidence="8 9">
    <name type="scientific">Desulfocicer vacuolatum DSM 3385</name>
    <dbReference type="NCBI Taxonomy" id="1121400"/>
    <lineage>
        <taxon>Bacteria</taxon>
        <taxon>Pseudomonadati</taxon>
        <taxon>Thermodesulfobacteriota</taxon>
        <taxon>Desulfobacteria</taxon>
        <taxon>Desulfobacterales</taxon>
        <taxon>Desulfobacteraceae</taxon>
        <taxon>Desulfocicer</taxon>
    </lineage>
</organism>
<protein>
    <submittedName>
        <fullName evidence="8">Permease of the drug/metabolite transporter (DMT) superfamily</fullName>
    </submittedName>
</protein>
<comment type="subcellular location">
    <subcellularLocation>
        <location evidence="1">Cell membrane</location>
        <topology evidence="1">Multi-pass membrane protein</topology>
    </subcellularLocation>
</comment>
<feature type="transmembrane region" description="Helical" evidence="6">
    <location>
        <begin position="193"/>
        <end position="213"/>
    </location>
</feature>
<feature type="domain" description="EamA" evidence="7">
    <location>
        <begin position="162"/>
        <end position="295"/>
    </location>
</feature>
<feature type="transmembrane region" description="Helical" evidence="6">
    <location>
        <begin position="76"/>
        <end position="93"/>
    </location>
</feature>
<feature type="transmembrane region" description="Helical" evidence="6">
    <location>
        <begin position="48"/>
        <end position="64"/>
    </location>
</feature>
<feature type="transmembrane region" description="Helical" evidence="6">
    <location>
        <begin position="105"/>
        <end position="125"/>
    </location>
</feature>
<feature type="transmembrane region" description="Helical" evidence="6">
    <location>
        <begin position="279"/>
        <end position="296"/>
    </location>
</feature>
<evidence type="ECO:0000256" key="4">
    <source>
        <dbReference type="ARBA" id="ARBA00022989"/>
    </source>
</evidence>
<evidence type="ECO:0000256" key="3">
    <source>
        <dbReference type="ARBA" id="ARBA00022692"/>
    </source>
</evidence>
<feature type="transmembrane region" description="Helical" evidence="6">
    <location>
        <begin position="219"/>
        <end position="243"/>
    </location>
</feature>
<evidence type="ECO:0000313" key="8">
    <source>
        <dbReference type="EMBL" id="SMD08292.1"/>
    </source>
</evidence>
<dbReference type="AlphaFoldDB" id="A0A1W2EFS7"/>
<dbReference type="Proteomes" id="UP000192418">
    <property type="component" value="Unassembled WGS sequence"/>
</dbReference>
<reference evidence="8 9" key="1">
    <citation type="submission" date="2017-04" db="EMBL/GenBank/DDBJ databases">
        <authorList>
            <person name="Afonso C.L."/>
            <person name="Miller P.J."/>
            <person name="Scott M.A."/>
            <person name="Spackman E."/>
            <person name="Goraichik I."/>
            <person name="Dimitrov K.M."/>
            <person name="Suarez D.L."/>
            <person name="Swayne D.E."/>
        </authorList>
    </citation>
    <scope>NUCLEOTIDE SEQUENCE [LARGE SCALE GENOMIC DNA]</scope>
    <source>
        <strain evidence="8 9">DSM 3385</strain>
    </source>
</reference>
<keyword evidence="5 6" id="KW-0472">Membrane</keyword>
<keyword evidence="3 6" id="KW-0812">Transmembrane</keyword>
<dbReference type="InterPro" id="IPR000620">
    <property type="entry name" value="EamA_dom"/>
</dbReference>
<dbReference type="Pfam" id="PF00892">
    <property type="entry name" value="EamA"/>
    <property type="match status" value="2"/>
</dbReference>
<dbReference type="OrthoDB" id="5416392at2"/>
<dbReference type="GO" id="GO:0005886">
    <property type="term" value="C:plasma membrane"/>
    <property type="evidence" value="ECO:0007669"/>
    <property type="project" value="UniProtKB-SubCell"/>
</dbReference>
<dbReference type="Gene3D" id="1.10.3730.20">
    <property type="match status" value="2"/>
</dbReference>
<dbReference type="EMBL" id="FWXY01000030">
    <property type="protein sequence ID" value="SMD08292.1"/>
    <property type="molecule type" value="Genomic_DNA"/>
</dbReference>
<dbReference type="RefSeq" id="WP_084071508.1">
    <property type="nucleotide sequence ID" value="NZ_FWXY01000030.1"/>
</dbReference>
<dbReference type="InterPro" id="IPR050638">
    <property type="entry name" value="AA-Vitamin_Transporters"/>
</dbReference>
<proteinExistence type="predicted"/>
<feature type="transmembrane region" description="Helical" evidence="6">
    <location>
        <begin position="162"/>
        <end position="181"/>
    </location>
</feature>
<feature type="transmembrane region" description="Helical" evidence="6">
    <location>
        <begin position="255"/>
        <end position="273"/>
    </location>
</feature>